<proteinExistence type="predicted"/>
<evidence type="ECO:0000313" key="1">
    <source>
        <dbReference type="EMBL" id="SFJ17810.1"/>
    </source>
</evidence>
<dbReference type="Gene3D" id="2.120.10.30">
    <property type="entry name" value="TolB, C-terminal domain"/>
    <property type="match status" value="1"/>
</dbReference>
<dbReference type="InterPro" id="IPR011042">
    <property type="entry name" value="6-blade_b-propeller_TolB-like"/>
</dbReference>
<gene>
    <name evidence="1" type="ORF">SAMN05421835_103320</name>
</gene>
<dbReference type="Proteomes" id="UP000199025">
    <property type="component" value="Unassembled WGS sequence"/>
</dbReference>
<accession>A0A1I3P8Y5</accession>
<dbReference type="STRING" id="115433.SAMN05421835_103320"/>
<dbReference type="SUPFAM" id="SSF69304">
    <property type="entry name" value="Tricorn protease N-terminal domain"/>
    <property type="match status" value="1"/>
</dbReference>
<reference evidence="1 2" key="1">
    <citation type="submission" date="2016-10" db="EMBL/GenBank/DDBJ databases">
        <authorList>
            <person name="de Groot N.N."/>
        </authorList>
    </citation>
    <scope>NUCLEOTIDE SEQUENCE [LARGE SCALE GENOMIC DNA]</scope>
    <source>
        <strain evidence="1 2">DSM 44468</strain>
    </source>
</reference>
<dbReference type="RefSeq" id="WP_091505132.1">
    <property type="nucleotide sequence ID" value="NZ_CBDRCA010000026.1"/>
</dbReference>
<protein>
    <submittedName>
        <fullName evidence="1">WD40-like Beta Propeller Repeat</fullName>
    </submittedName>
</protein>
<keyword evidence="2" id="KW-1185">Reference proteome</keyword>
<organism evidence="1 2">
    <name type="scientific">Amycolatopsis sacchari</name>
    <dbReference type="NCBI Taxonomy" id="115433"/>
    <lineage>
        <taxon>Bacteria</taxon>
        <taxon>Bacillati</taxon>
        <taxon>Actinomycetota</taxon>
        <taxon>Actinomycetes</taxon>
        <taxon>Pseudonocardiales</taxon>
        <taxon>Pseudonocardiaceae</taxon>
        <taxon>Amycolatopsis</taxon>
    </lineage>
</organism>
<dbReference type="EMBL" id="FORP01000003">
    <property type="protein sequence ID" value="SFJ17810.1"/>
    <property type="molecule type" value="Genomic_DNA"/>
</dbReference>
<name>A0A1I3P8Y5_9PSEU</name>
<sequence>MKEWLARHRIAAGIAAIVVVVLAGAGYVVYAAVDGRSGTAAGTAAPTAGNLLFIEQDDGRNRVEQVRASDPGGPRTATSLECQRVYSAAGTTVCLRLAGVGPSYEAAVLDAGGKVVRTVGLAGIPNRARVSASGHIVAWTTFVTGDSYSVPGGFSTRTGVLDLRSGELVETLEDFTATVNGNVFTPADRNFWGVTVAADDRTFYATMAAQNRTWLVKGDLVTKTLHDIHQDAECPSLSPDGSRIAYKKRVSRLGPWQVAVLDLRTNTERILPGTTGIDDQSVWLDDNTLAYARTPQNGEKTSILSVPADGSAPPVVLIPNASSPVPLRL</sequence>
<dbReference type="OrthoDB" id="9808778at2"/>
<dbReference type="Pfam" id="PF07676">
    <property type="entry name" value="PD40"/>
    <property type="match status" value="1"/>
</dbReference>
<dbReference type="InterPro" id="IPR011659">
    <property type="entry name" value="WD40"/>
</dbReference>
<dbReference type="AlphaFoldDB" id="A0A1I3P8Y5"/>
<evidence type="ECO:0000313" key="2">
    <source>
        <dbReference type="Proteomes" id="UP000199025"/>
    </source>
</evidence>